<dbReference type="InterPro" id="IPR011650">
    <property type="entry name" value="Peptidase_M20_dimer"/>
</dbReference>
<evidence type="ECO:0000313" key="4">
    <source>
        <dbReference type="Proteomes" id="UP000539111"/>
    </source>
</evidence>
<dbReference type="Pfam" id="PF01546">
    <property type="entry name" value="Peptidase_M20"/>
    <property type="match status" value="1"/>
</dbReference>
<organism evidence="3 4">
    <name type="scientific">Spelaeicoccus albus</name>
    <dbReference type="NCBI Taxonomy" id="1280376"/>
    <lineage>
        <taxon>Bacteria</taxon>
        <taxon>Bacillati</taxon>
        <taxon>Actinomycetota</taxon>
        <taxon>Actinomycetes</taxon>
        <taxon>Micrococcales</taxon>
        <taxon>Brevibacteriaceae</taxon>
        <taxon>Spelaeicoccus</taxon>
    </lineage>
</organism>
<protein>
    <submittedName>
        <fullName evidence="3">Hippurate hydrolase</fullName>
        <ecNumber evidence="3">3.5.1.32</ecNumber>
    </submittedName>
</protein>
<reference evidence="3 4" key="1">
    <citation type="submission" date="2020-07" db="EMBL/GenBank/DDBJ databases">
        <title>Sequencing the genomes of 1000 actinobacteria strains.</title>
        <authorList>
            <person name="Klenk H.-P."/>
        </authorList>
    </citation>
    <scope>NUCLEOTIDE SEQUENCE [LARGE SCALE GENOMIC DNA]</scope>
    <source>
        <strain evidence="3 4">DSM 26341</strain>
    </source>
</reference>
<dbReference type="Gene3D" id="3.30.70.360">
    <property type="match status" value="1"/>
</dbReference>
<evidence type="ECO:0000313" key="3">
    <source>
        <dbReference type="EMBL" id="NYI66298.1"/>
    </source>
</evidence>
<keyword evidence="4" id="KW-1185">Reference proteome</keyword>
<dbReference type="GO" id="GO:0046872">
    <property type="term" value="F:metal ion binding"/>
    <property type="evidence" value="ECO:0007669"/>
    <property type="project" value="UniProtKB-KW"/>
</dbReference>
<dbReference type="PANTHER" id="PTHR11014:SF63">
    <property type="entry name" value="METALLOPEPTIDASE, PUTATIVE (AFU_ORTHOLOGUE AFUA_6G09600)-RELATED"/>
    <property type="match status" value="1"/>
</dbReference>
<comment type="caution">
    <text evidence="3">The sequence shown here is derived from an EMBL/GenBank/DDBJ whole genome shotgun (WGS) entry which is preliminary data.</text>
</comment>
<feature type="binding site" evidence="1">
    <location>
        <position position="154"/>
    </location>
    <ligand>
        <name>Mn(2+)</name>
        <dbReference type="ChEBI" id="CHEBI:29035"/>
        <label>2</label>
    </ligand>
</feature>
<dbReference type="PANTHER" id="PTHR11014">
    <property type="entry name" value="PEPTIDASE M20 FAMILY MEMBER"/>
    <property type="match status" value="1"/>
</dbReference>
<dbReference type="Pfam" id="PF07687">
    <property type="entry name" value="M20_dimer"/>
    <property type="match status" value="1"/>
</dbReference>
<dbReference type="NCBIfam" id="TIGR01891">
    <property type="entry name" value="amidohydrolases"/>
    <property type="match status" value="1"/>
</dbReference>
<evidence type="ECO:0000256" key="1">
    <source>
        <dbReference type="PIRSR" id="PIRSR005962-1"/>
    </source>
</evidence>
<dbReference type="EC" id="3.5.1.32" evidence="3"/>
<dbReference type="InterPro" id="IPR002933">
    <property type="entry name" value="Peptidase_M20"/>
</dbReference>
<feature type="binding site" evidence="1">
    <location>
        <position position="118"/>
    </location>
    <ligand>
        <name>Mn(2+)</name>
        <dbReference type="ChEBI" id="CHEBI:29035"/>
        <label>2</label>
    </ligand>
</feature>
<feature type="binding site" evidence="1">
    <location>
        <position position="120"/>
    </location>
    <ligand>
        <name>Mn(2+)</name>
        <dbReference type="ChEBI" id="CHEBI:29035"/>
        <label>2</label>
    </ligand>
</feature>
<dbReference type="InterPro" id="IPR017439">
    <property type="entry name" value="Amidohydrolase"/>
</dbReference>
<dbReference type="EMBL" id="JACBZP010000001">
    <property type="protein sequence ID" value="NYI66298.1"/>
    <property type="molecule type" value="Genomic_DNA"/>
</dbReference>
<keyword evidence="1" id="KW-0464">Manganese</keyword>
<dbReference type="SUPFAM" id="SSF53187">
    <property type="entry name" value="Zn-dependent exopeptidases"/>
    <property type="match status" value="1"/>
</dbReference>
<keyword evidence="3" id="KW-0378">Hydrolase</keyword>
<dbReference type="RefSeq" id="WP_179425532.1">
    <property type="nucleotide sequence ID" value="NZ_JACBZP010000001.1"/>
</dbReference>
<accession>A0A7Z0AAX6</accession>
<keyword evidence="1" id="KW-0479">Metal-binding</keyword>
<dbReference type="AlphaFoldDB" id="A0A7Z0AAX6"/>
<proteinExistence type="predicted"/>
<feature type="binding site" evidence="1">
    <location>
        <position position="181"/>
    </location>
    <ligand>
        <name>Mn(2+)</name>
        <dbReference type="ChEBI" id="CHEBI:29035"/>
        <label>2</label>
    </ligand>
</feature>
<feature type="domain" description="Peptidase M20 dimerisation" evidence="2">
    <location>
        <begin position="201"/>
        <end position="298"/>
    </location>
</feature>
<sequence>MTLSAAERTRALLADSADDRQADIVDFYTDLHTHPELSMAEHRTAGKVAERLRAAGYDVTEGVGKTGVVGVLQNGEGKTVLVRGDMDALPVKEATGLDYASTRTVDVNGTATPTMHACGHDVHTTCLVATAELLAAHLDSWSGTLVICAQPAEETAEGALAMVDDGLMTRFPRPDVCLGQHVMPGREGTVMHKEGIVMSAAANVDVTIHGRGGHGSQPEFGVDPVAVGAYLVTRLQTIVSREFAPSDPAVLSVTMFHAGSKANVIPNEAVITMNIRVRSDRSKDKMLAAIRRIADAECLAAGCPAPPDVTTYSDFPVTVNDADVVRTVRAAHEELEGGAVIEGATMMGSEDFSELGIPGPGRYDGAPIPYAYWFLGITDPRTWDAAEGDSFADKVVNVPGNHTDKFAPSAPEPTLSTGVRLLTSAALGYL</sequence>
<dbReference type="Gene3D" id="3.40.630.10">
    <property type="entry name" value="Zn peptidases"/>
    <property type="match status" value="1"/>
</dbReference>
<dbReference type="InterPro" id="IPR036264">
    <property type="entry name" value="Bact_exopeptidase_dim_dom"/>
</dbReference>
<evidence type="ECO:0000259" key="2">
    <source>
        <dbReference type="Pfam" id="PF07687"/>
    </source>
</evidence>
<gene>
    <name evidence="3" type="ORF">BJY26_000604</name>
</gene>
<dbReference type="Proteomes" id="UP000539111">
    <property type="component" value="Unassembled WGS sequence"/>
</dbReference>
<dbReference type="SUPFAM" id="SSF55031">
    <property type="entry name" value="Bacterial exopeptidase dimerisation domain"/>
    <property type="match status" value="1"/>
</dbReference>
<comment type="cofactor">
    <cofactor evidence="1">
        <name>Mn(2+)</name>
        <dbReference type="ChEBI" id="CHEBI:29035"/>
    </cofactor>
    <text evidence="1">The Mn(2+) ion enhances activity.</text>
</comment>
<name>A0A7Z0AAX6_9MICO</name>
<dbReference type="GO" id="GO:0047980">
    <property type="term" value="F:hippurate hydrolase activity"/>
    <property type="evidence" value="ECO:0007669"/>
    <property type="project" value="UniProtKB-EC"/>
</dbReference>